<dbReference type="Proteomes" id="UP001630127">
    <property type="component" value="Unassembled WGS sequence"/>
</dbReference>
<keyword evidence="4" id="KW-1185">Reference proteome</keyword>
<feature type="chain" id="PRO_5044754300" evidence="2">
    <location>
        <begin position="25"/>
        <end position="255"/>
    </location>
</feature>
<feature type="region of interest" description="Disordered" evidence="1">
    <location>
        <begin position="57"/>
        <end position="77"/>
    </location>
</feature>
<evidence type="ECO:0000256" key="2">
    <source>
        <dbReference type="SAM" id="SignalP"/>
    </source>
</evidence>
<protein>
    <submittedName>
        <fullName evidence="3">Uncharacterized protein</fullName>
    </submittedName>
</protein>
<evidence type="ECO:0000256" key="1">
    <source>
        <dbReference type="SAM" id="MobiDB-lite"/>
    </source>
</evidence>
<dbReference type="EMBL" id="JBJUIK010000016">
    <property type="protein sequence ID" value="KAL3499234.1"/>
    <property type="molecule type" value="Genomic_DNA"/>
</dbReference>
<feature type="compositionally biased region" description="Polar residues" evidence="1">
    <location>
        <begin position="58"/>
        <end position="67"/>
    </location>
</feature>
<sequence length="255" mass="30123">MAKLSVTVAVSVTVLLFSLIVSQARIPSNTPEDDVINRELPQSSPDSDITSFLRLPSHTVSDESPSTELAGDIPESEPISVRSTPLSVVRFHPINGHFPIRSRFPFRRNCHHHHHFLHHDRPFFKPIIKQHVEQIPFGNDMILSTNENNNEFDPLMFHHRRVRRIPATWVKFHRHHDDDDDRADVEDDGFSKYVLKHSHRFGKEKFKKHLHHHDRDDKEDEEKMVNYEEMMKNREEKKEENSGFVNRIRKFLNHF</sequence>
<evidence type="ECO:0000313" key="4">
    <source>
        <dbReference type="Proteomes" id="UP001630127"/>
    </source>
</evidence>
<reference evidence="3 4" key="1">
    <citation type="submission" date="2024-11" db="EMBL/GenBank/DDBJ databases">
        <title>A near-complete genome assembly of Cinchona calisaya.</title>
        <authorList>
            <person name="Lian D.C."/>
            <person name="Zhao X.W."/>
            <person name="Wei L."/>
        </authorList>
    </citation>
    <scope>NUCLEOTIDE SEQUENCE [LARGE SCALE GENOMIC DNA]</scope>
    <source>
        <tissue evidence="3">Nenye</tissue>
    </source>
</reference>
<gene>
    <name evidence="3" type="ORF">ACH5RR_038327</name>
</gene>
<feature type="signal peptide" evidence="2">
    <location>
        <begin position="1"/>
        <end position="24"/>
    </location>
</feature>
<accession>A0ABD2Y0Q9</accession>
<keyword evidence="2" id="KW-0732">Signal</keyword>
<organism evidence="3 4">
    <name type="scientific">Cinchona calisaya</name>
    <dbReference type="NCBI Taxonomy" id="153742"/>
    <lineage>
        <taxon>Eukaryota</taxon>
        <taxon>Viridiplantae</taxon>
        <taxon>Streptophyta</taxon>
        <taxon>Embryophyta</taxon>
        <taxon>Tracheophyta</taxon>
        <taxon>Spermatophyta</taxon>
        <taxon>Magnoliopsida</taxon>
        <taxon>eudicotyledons</taxon>
        <taxon>Gunneridae</taxon>
        <taxon>Pentapetalae</taxon>
        <taxon>asterids</taxon>
        <taxon>lamiids</taxon>
        <taxon>Gentianales</taxon>
        <taxon>Rubiaceae</taxon>
        <taxon>Cinchonoideae</taxon>
        <taxon>Cinchoneae</taxon>
        <taxon>Cinchona</taxon>
    </lineage>
</organism>
<name>A0ABD2Y0Q9_9GENT</name>
<evidence type="ECO:0000313" key="3">
    <source>
        <dbReference type="EMBL" id="KAL3499234.1"/>
    </source>
</evidence>
<feature type="region of interest" description="Disordered" evidence="1">
    <location>
        <begin position="30"/>
        <end position="49"/>
    </location>
</feature>
<feature type="compositionally biased region" description="Polar residues" evidence="1">
    <location>
        <begin position="40"/>
        <end position="49"/>
    </location>
</feature>
<comment type="caution">
    <text evidence="3">The sequence shown here is derived from an EMBL/GenBank/DDBJ whole genome shotgun (WGS) entry which is preliminary data.</text>
</comment>
<dbReference type="AlphaFoldDB" id="A0ABD2Y0Q9"/>
<proteinExistence type="predicted"/>